<name>A0ABN9W4M1_9DINO</name>
<reference evidence="2" key="1">
    <citation type="submission" date="2023-10" db="EMBL/GenBank/DDBJ databases">
        <authorList>
            <person name="Chen Y."/>
            <person name="Shah S."/>
            <person name="Dougan E. K."/>
            <person name="Thang M."/>
            <person name="Chan C."/>
        </authorList>
    </citation>
    <scope>NUCLEOTIDE SEQUENCE [LARGE SCALE GENOMIC DNA]</scope>
</reference>
<evidence type="ECO:0000313" key="2">
    <source>
        <dbReference type="EMBL" id="CAK0881047.1"/>
    </source>
</evidence>
<evidence type="ECO:0000313" key="3">
    <source>
        <dbReference type="Proteomes" id="UP001189429"/>
    </source>
</evidence>
<dbReference type="EMBL" id="CAUYUJ010018146">
    <property type="protein sequence ID" value="CAK0881047.1"/>
    <property type="molecule type" value="Genomic_DNA"/>
</dbReference>
<gene>
    <name evidence="2" type="ORF">PCOR1329_LOCUS64003</name>
</gene>
<feature type="region of interest" description="Disordered" evidence="1">
    <location>
        <begin position="47"/>
        <end position="109"/>
    </location>
</feature>
<proteinExistence type="predicted"/>
<feature type="region of interest" description="Disordered" evidence="1">
    <location>
        <begin position="145"/>
        <end position="173"/>
    </location>
</feature>
<protein>
    <submittedName>
        <fullName evidence="2">Uncharacterized protein</fullName>
    </submittedName>
</protein>
<dbReference type="EMBL" id="CAUYUJ010018146">
    <property type="protein sequence ID" value="CAK0881049.1"/>
    <property type="molecule type" value="Genomic_DNA"/>
</dbReference>
<sequence>RRLARRPRPRARCGRRPCGSQAPRPRHAAPGQGRCWLARCPARGTRAAQEGPTCASRPAALGLPAPAATRLAARRSTPRPRSSTSCRTSPFQPRSVRGSTACPSRGWSTARTCAPSAPGCTCPASRRRCRSARLAAGRLSPRRRGMPCEPSGCLPTGRRSPPGSPGPDRYGRTEAAGSRLWAWSIRARTDGPRVEFDADVCCEDNRGRRIVPRSWQRATINERDWP</sequence>
<organism evidence="2 3">
    <name type="scientific">Prorocentrum cordatum</name>
    <dbReference type="NCBI Taxonomy" id="2364126"/>
    <lineage>
        <taxon>Eukaryota</taxon>
        <taxon>Sar</taxon>
        <taxon>Alveolata</taxon>
        <taxon>Dinophyceae</taxon>
        <taxon>Prorocentrales</taxon>
        <taxon>Prorocentraceae</taxon>
        <taxon>Prorocentrum</taxon>
    </lineage>
</organism>
<feature type="compositionally biased region" description="Low complexity" evidence="1">
    <location>
        <begin position="79"/>
        <end position="90"/>
    </location>
</feature>
<accession>A0ABN9W4M1</accession>
<dbReference type="Proteomes" id="UP001189429">
    <property type="component" value="Unassembled WGS sequence"/>
</dbReference>
<feature type="compositionally biased region" description="Basic residues" evidence="1">
    <location>
        <begin position="1"/>
        <end position="15"/>
    </location>
</feature>
<feature type="non-terminal residue" evidence="2">
    <location>
        <position position="1"/>
    </location>
</feature>
<comment type="caution">
    <text evidence="2">The sequence shown here is derived from an EMBL/GenBank/DDBJ whole genome shotgun (WGS) entry which is preliminary data.</text>
</comment>
<feature type="compositionally biased region" description="Low complexity" evidence="1">
    <location>
        <begin position="55"/>
        <end position="71"/>
    </location>
</feature>
<evidence type="ECO:0000256" key="1">
    <source>
        <dbReference type="SAM" id="MobiDB-lite"/>
    </source>
</evidence>
<feature type="region of interest" description="Disordered" evidence="1">
    <location>
        <begin position="1"/>
        <end position="32"/>
    </location>
</feature>
<feature type="compositionally biased region" description="Polar residues" evidence="1">
    <location>
        <begin position="97"/>
        <end position="109"/>
    </location>
</feature>
<keyword evidence="3" id="KW-1185">Reference proteome</keyword>